<evidence type="ECO:0000313" key="1">
    <source>
        <dbReference type="EMBL" id="GAA1560506.1"/>
    </source>
</evidence>
<proteinExistence type="predicted"/>
<organism evidence="1 2">
    <name type="scientific">Dactylosporangium maewongense</name>
    <dbReference type="NCBI Taxonomy" id="634393"/>
    <lineage>
        <taxon>Bacteria</taxon>
        <taxon>Bacillati</taxon>
        <taxon>Actinomycetota</taxon>
        <taxon>Actinomycetes</taxon>
        <taxon>Micromonosporales</taxon>
        <taxon>Micromonosporaceae</taxon>
        <taxon>Dactylosporangium</taxon>
    </lineage>
</organism>
<protein>
    <recommendedName>
        <fullName evidence="3">TIR domain-containing protein</fullName>
    </recommendedName>
</protein>
<dbReference type="EMBL" id="BAAAQD010000029">
    <property type="protein sequence ID" value="GAA1560506.1"/>
    <property type="molecule type" value="Genomic_DNA"/>
</dbReference>
<comment type="caution">
    <text evidence="1">The sequence shown here is derived from an EMBL/GenBank/DDBJ whole genome shotgun (WGS) entry which is preliminary data.</text>
</comment>
<dbReference type="SUPFAM" id="SSF52200">
    <property type="entry name" value="Toll/Interleukin receptor TIR domain"/>
    <property type="match status" value="1"/>
</dbReference>
<sequence>MYNLLVGFPDEEAYAERVVEYTDEAIRSYIEPGGRLDTSRLLNLPTLVLPETGNDQPQIARVGRLESMKVSGKVYHFRFVPSPTMPAIPSARIGALAARLGISDWEFRRTHWAVKDVDLYHVLHEVASTAPTVFRLPLDCPQERDLVAVMMPFDRRFDPVHEALRRAAADAGLRCQRADDIWRHAHIMDDVVSLIWRAQFVISDFTDKSPNVFYETGIAHSYGRTVIPITQSPDDVPFDLRSIRSVRYLSNGEGLELLRAQVANRLRELVVAHT</sequence>
<evidence type="ECO:0000313" key="2">
    <source>
        <dbReference type="Proteomes" id="UP001501470"/>
    </source>
</evidence>
<accession>A0ABN2CLB4</accession>
<name>A0ABN2CLB4_9ACTN</name>
<gene>
    <name evidence="1" type="ORF">GCM10009827_097210</name>
</gene>
<evidence type="ECO:0008006" key="3">
    <source>
        <dbReference type="Google" id="ProtNLM"/>
    </source>
</evidence>
<dbReference type="InterPro" id="IPR035897">
    <property type="entry name" value="Toll_tir_struct_dom_sf"/>
</dbReference>
<dbReference type="Proteomes" id="UP001501470">
    <property type="component" value="Unassembled WGS sequence"/>
</dbReference>
<dbReference type="RefSeq" id="WP_344511776.1">
    <property type="nucleotide sequence ID" value="NZ_BAAAQD010000029.1"/>
</dbReference>
<reference evidence="1 2" key="1">
    <citation type="journal article" date="2019" name="Int. J. Syst. Evol. Microbiol.">
        <title>The Global Catalogue of Microorganisms (GCM) 10K type strain sequencing project: providing services to taxonomists for standard genome sequencing and annotation.</title>
        <authorList>
            <consortium name="The Broad Institute Genomics Platform"/>
            <consortium name="The Broad Institute Genome Sequencing Center for Infectious Disease"/>
            <person name="Wu L."/>
            <person name="Ma J."/>
        </authorList>
    </citation>
    <scope>NUCLEOTIDE SEQUENCE [LARGE SCALE GENOMIC DNA]</scope>
    <source>
        <strain evidence="1 2">JCM 15933</strain>
    </source>
</reference>
<keyword evidence="2" id="KW-1185">Reference proteome</keyword>